<keyword evidence="1" id="KW-0812">Transmembrane</keyword>
<dbReference type="Proteomes" id="UP001168640">
    <property type="component" value="Unassembled WGS sequence"/>
</dbReference>
<dbReference type="Pfam" id="PF02470">
    <property type="entry name" value="MlaD"/>
    <property type="match status" value="1"/>
</dbReference>
<keyword evidence="1" id="KW-0472">Membrane</keyword>
<evidence type="ECO:0000256" key="1">
    <source>
        <dbReference type="SAM" id="Phobius"/>
    </source>
</evidence>
<feature type="domain" description="Mce/MlaD" evidence="2">
    <location>
        <begin position="48"/>
        <end position="115"/>
    </location>
</feature>
<protein>
    <submittedName>
        <fullName evidence="3">MlaD family protein</fullName>
    </submittedName>
</protein>
<keyword evidence="1" id="KW-1133">Transmembrane helix</keyword>
<keyword evidence="4" id="KW-1185">Reference proteome</keyword>
<sequence>MEPKAHHVIIGLFTLTAFAAALGFALWLTKSATDRDWAYYHIGFDHPVSGLSRGNPVLYSGVQVGDVVDMTLDTNNPSHVRVLIRVDDNIPIRENTEAGLVLANITGSMSIQFTGGTPDSPQLRGSRESPPLIMAQPSPFDSLLSSGQDLLSKADSLLSNTNRAFSDRNAENLTVILANTREMTSGLMEQREQLSNLLESMEIAALSAREAAVKVSEVSDNASSILNNQGLSVLEALDSALKTIQTTANRVDRLTIENEGALASGLQGMGELAPALRELRSTLRNLNQITRRVSEDPTRAIWGGESMKEYSE</sequence>
<dbReference type="RefSeq" id="WP_302909840.1">
    <property type="nucleotide sequence ID" value="NZ_JAUMIS010000002.1"/>
</dbReference>
<dbReference type="InterPro" id="IPR003399">
    <property type="entry name" value="Mce/MlaD"/>
</dbReference>
<evidence type="ECO:0000313" key="4">
    <source>
        <dbReference type="Proteomes" id="UP001168640"/>
    </source>
</evidence>
<feature type="transmembrane region" description="Helical" evidence="1">
    <location>
        <begin position="6"/>
        <end position="28"/>
    </location>
</feature>
<name>A0ABT8W1I4_9GAMM</name>
<dbReference type="PANTHER" id="PTHR36698">
    <property type="entry name" value="BLL5892 PROTEIN"/>
    <property type="match status" value="1"/>
</dbReference>
<organism evidence="3 4">
    <name type="scientific">Marinobacter suaedae</name>
    <dbReference type="NCBI Taxonomy" id="3057675"/>
    <lineage>
        <taxon>Bacteria</taxon>
        <taxon>Pseudomonadati</taxon>
        <taxon>Pseudomonadota</taxon>
        <taxon>Gammaproteobacteria</taxon>
        <taxon>Pseudomonadales</taxon>
        <taxon>Marinobacteraceae</taxon>
        <taxon>Marinobacter</taxon>
    </lineage>
</organism>
<dbReference type="EMBL" id="JAUMIS010000002">
    <property type="protein sequence ID" value="MDO3722080.1"/>
    <property type="molecule type" value="Genomic_DNA"/>
</dbReference>
<reference evidence="3" key="1">
    <citation type="submission" date="2023-07" db="EMBL/GenBank/DDBJ databases">
        <title>Marinobacter sp. chi1 genome sequencing and assembly.</title>
        <authorList>
            <person name="Park S."/>
        </authorList>
    </citation>
    <scope>NUCLEOTIDE SEQUENCE</scope>
    <source>
        <strain evidence="3">Chi1</strain>
    </source>
</reference>
<dbReference type="PANTHER" id="PTHR36698:SF2">
    <property type="entry name" value="MCE_MLAD DOMAIN-CONTAINING PROTEIN"/>
    <property type="match status" value="1"/>
</dbReference>
<gene>
    <name evidence="3" type="ORF">QVZ43_10130</name>
</gene>
<evidence type="ECO:0000259" key="2">
    <source>
        <dbReference type="Pfam" id="PF02470"/>
    </source>
</evidence>
<accession>A0ABT8W1I4</accession>
<evidence type="ECO:0000313" key="3">
    <source>
        <dbReference type="EMBL" id="MDO3722080.1"/>
    </source>
</evidence>
<comment type="caution">
    <text evidence="3">The sequence shown here is derived from an EMBL/GenBank/DDBJ whole genome shotgun (WGS) entry which is preliminary data.</text>
</comment>
<proteinExistence type="predicted"/>